<reference evidence="5 6" key="1">
    <citation type="submission" date="2021-05" db="EMBL/GenBank/DDBJ databases">
        <title>A Polyphasic approach of four new species of the genus Ohtaekwangia: Ohtaekwangia histidinii sp. nov., Ohtaekwangia cretensis sp. nov., Ohtaekwangia indiensis sp. nov., Ohtaekwangia reichenbachii sp. nov. from diverse environment.</title>
        <authorList>
            <person name="Octaviana S."/>
        </authorList>
    </citation>
    <scope>NUCLEOTIDE SEQUENCE [LARGE SCALE GENOMIC DNA]</scope>
    <source>
        <strain evidence="5 6">PWU37</strain>
    </source>
</reference>
<dbReference type="PANTHER" id="PTHR30373">
    <property type="entry name" value="UPF0603 PROTEIN YGCG"/>
    <property type="match status" value="1"/>
</dbReference>
<keyword evidence="3" id="KW-0732">Signal</keyword>
<dbReference type="Pfam" id="PF04536">
    <property type="entry name" value="TPM_phosphatase"/>
    <property type="match status" value="1"/>
</dbReference>
<accession>A0AAP2DH99</accession>
<keyword evidence="6" id="KW-1185">Reference proteome</keyword>
<comment type="caution">
    <text evidence="5">The sequence shown here is derived from an EMBL/GenBank/DDBJ whole genome shotgun (WGS) entry which is preliminary data.</text>
</comment>
<feature type="transmembrane region" description="Helical" evidence="2">
    <location>
        <begin position="184"/>
        <end position="200"/>
    </location>
</feature>
<evidence type="ECO:0000259" key="4">
    <source>
        <dbReference type="Pfam" id="PF04536"/>
    </source>
</evidence>
<feature type="region of interest" description="Disordered" evidence="1">
    <location>
        <begin position="228"/>
        <end position="256"/>
    </location>
</feature>
<dbReference type="Gene3D" id="3.10.310.50">
    <property type="match status" value="1"/>
</dbReference>
<gene>
    <name evidence="5" type="ORF">KK078_22500</name>
</gene>
<organism evidence="5 6">
    <name type="scientific">Dawidia soli</name>
    <dbReference type="NCBI Taxonomy" id="2782352"/>
    <lineage>
        <taxon>Bacteria</taxon>
        <taxon>Pseudomonadati</taxon>
        <taxon>Bacteroidota</taxon>
        <taxon>Cytophagia</taxon>
        <taxon>Cytophagales</taxon>
        <taxon>Chryseotaleaceae</taxon>
        <taxon>Dawidia</taxon>
    </lineage>
</organism>
<name>A0AAP2DH99_9BACT</name>
<evidence type="ECO:0000256" key="2">
    <source>
        <dbReference type="SAM" id="Phobius"/>
    </source>
</evidence>
<feature type="chain" id="PRO_5042888402" evidence="3">
    <location>
        <begin position="28"/>
        <end position="256"/>
    </location>
</feature>
<evidence type="ECO:0000256" key="3">
    <source>
        <dbReference type="SAM" id="SignalP"/>
    </source>
</evidence>
<dbReference type="InterPro" id="IPR007621">
    <property type="entry name" value="TPM_dom"/>
</dbReference>
<keyword evidence="2" id="KW-0812">Transmembrane</keyword>
<feature type="domain" description="TPM" evidence="4">
    <location>
        <begin position="39"/>
        <end position="163"/>
    </location>
</feature>
<dbReference type="AlphaFoldDB" id="A0AAP2DH99"/>
<protein>
    <submittedName>
        <fullName evidence="5">TPM domain-containing protein</fullName>
    </submittedName>
</protein>
<evidence type="ECO:0000256" key="1">
    <source>
        <dbReference type="SAM" id="MobiDB-lite"/>
    </source>
</evidence>
<sequence>MNVRFRPILLYTCLLAGLLLASPFLYAQLAIPAHDGRWVHDEAHVLSAQTVAELEYMLKAERDSTSNQIAILIVPSLQGESMEEYSLRVAQEEWKLGKDNNDNGVLLLISIAERRMRIEVGYGLEGRLTDAISSRIDRNEIAPHFRRGDYDSGVKAGVVAITKAIQGEYKNDEPRTKRPKRNNSSILTIIIIIAVIIFLSRRRGGGGGGYWSSGGGWFPPIGGGGFGSSSGSWGSGGGSDYGGGGDFGGGGSSDSW</sequence>
<dbReference type="RefSeq" id="WP_254092577.1">
    <property type="nucleotide sequence ID" value="NZ_JAHESC010000040.1"/>
</dbReference>
<dbReference type="Proteomes" id="UP001319180">
    <property type="component" value="Unassembled WGS sequence"/>
</dbReference>
<dbReference type="EMBL" id="JAHESC010000040">
    <property type="protein sequence ID" value="MBT1689352.1"/>
    <property type="molecule type" value="Genomic_DNA"/>
</dbReference>
<proteinExistence type="predicted"/>
<dbReference type="PANTHER" id="PTHR30373:SF2">
    <property type="entry name" value="UPF0603 PROTEIN YGCG"/>
    <property type="match status" value="1"/>
</dbReference>
<evidence type="ECO:0000313" key="6">
    <source>
        <dbReference type="Proteomes" id="UP001319180"/>
    </source>
</evidence>
<keyword evidence="2" id="KW-0472">Membrane</keyword>
<feature type="signal peptide" evidence="3">
    <location>
        <begin position="1"/>
        <end position="27"/>
    </location>
</feature>
<evidence type="ECO:0000313" key="5">
    <source>
        <dbReference type="EMBL" id="MBT1689352.1"/>
    </source>
</evidence>
<keyword evidence="2" id="KW-1133">Transmembrane helix</keyword>